<proteinExistence type="predicted"/>
<sequence>MATLTSSSFTRSTTIAIASRPRLTMSLPRALESIVASGVRTAAPTGIALSEQTVMVGTSAQSSQPSRTIGSGSVMSDPSKAVQVAATGAVKGHNHNSITSYDAVALLDSRKPCGVVDGQGAGISRKGAFVISLGSRPPSPPV</sequence>
<organism evidence="2 3">
    <name type="scientific">Microlunatus soli</name>
    <dbReference type="NCBI Taxonomy" id="630515"/>
    <lineage>
        <taxon>Bacteria</taxon>
        <taxon>Bacillati</taxon>
        <taxon>Actinomycetota</taxon>
        <taxon>Actinomycetes</taxon>
        <taxon>Propionibacteriales</taxon>
        <taxon>Propionibacteriaceae</taxon>
        <taxon>Microlunatus</taxon>
    </lineage>
</organism>
<feature type="compositionally biased region" description="Polar residues" evidence="1">
    <location>
        <begin position="58"/>
        <end position="76"/>
    </location>
</feature>
<accession>A0A1H1MPD0</accession>
<evidence type="ECO:0000313" key="3">
    <source>
        <dbReference type="Proteomes" id="UP000199103"/>
    </source>
</evidence>
<name>A0A1H1MPD0_9ACTN</name>
<reference evidence="2 3" key="1">
    <citation type="submission" date="2016-10" db="EMBL/GenBank/DDBJ databases">
        <authorList>
            <person name="de Groot N.N."/>
        </authorList>
    </citation>
    <scope>NUCLEOTIDE SEQUENCE [LARGE SCALE GENOMIC DNA]</scope>
    <source>
        <strain evidence="2 3">DSM 21800</strain>
    </source>
</reference>
<feature type="region of interest" description="Disordered" evidence="1">
    <location>
        <begin position="58"/>
        <end position="77"/>
    </location>
</feature>
<protein>
    <submittedName>
        <fullName evidence="2">Uncharacterized protein</fullName>
    </submittedName>
</protein>
<dbReference type="Proteomes" id="UP000199103">
    <property type="component" value="Chromosome I"/>
</dbReference>
<dbReference type="AlphaFoldDB" id="A0A1H1MPD0"/>
<dbReference type="EMBL" id="LT629772">
    <property type="protein sequence ID" value="SDR88460.1"/>
    <property type="molecule type" value="Genomic_DNA"/>
</dbReference>
<dbReference type="STRING" id="630515.SAMN04489812_0204"/>
<keyword evidence="3" id="KW-1185">Reference proteome</keyword>
<evidence type="ECO:0000256" key="1">
    <source>
        <dbReference type="SAM" id="MobiDB-lite"/>
    </source>
</evidence>
<gene>
    <name evidence="2" type="ORF">SAMN04489812_0204</name>
</gene>
<evidence type="ECO:0000313" key="2">
    <source>
        <dbReference type="EMBL" id="SDR88460.1"/>
    </source>
</evidence>